<dbReference type="EMBL" id="RCZD01000001">
    <property type="protein sequence ID" value="TPG65146.1"/>
    <property type="molecule type" value="Genomic_DNA"/>
</dbReference>
<gene>
    <name evidence="12" type="ORF">EAH77_02595</name>
</gene>
<comment type="caution">
    <text evidence="12">The sequence shown here is derived from an EMBL/GenBank/DDBJ whole genome shotgun (WGS) entry which is preliminary data.</text>
</comment>
<evidence type="ECO:0000256" key="4">
    <source>
        <dbReference type="ARBA" id="ARBA00022729"/>
    </source>
</evidence>
<comment type="similarity">
    <text evidence="2 8">Belongs to the bacterial solute-binding protein 3 family.</text>
</comment>
<accession>A0A502GW04</accession>
<comment type="subcellular location">
    <subcellularLocation>
        <location evidence="1">Periplasm</location>
    </subcellularLocation>
</comment>
<reference evidence="12 13" key="1">
    <citation type="journal article" date="2019" name="Environ. Microbiol.">
        <title>Species interactions and distinct microbial communities in high Arctic permafrost affected cryosols are associated with the CH4 and CO2 gas fluxes.</title>
        <authorList>
            <person name="Altshuler I."/>
            <person name="Hamel J."/>
            <person name="Turney S."/>
            <person name="Magnuson E."/>
            <person name="Levesque R."/>
            <person name="Greer C."/>
            <person name="Whyte L.G."/>
        </authorList>
    </citation>
    <scope>NUCLEOTIDE SEQUENCE [LARGE SCALE GENOMIC DNA]</scope>
    <source>
        <strain evidence="12 13">E4</strain>
    </source>
</reference>
<dbReference type="SMART" id="SM00079">
    <property type="entry name" value="PBPe"/>
    <property type="match status" value="1"/>
</dbReference>
<evidence type="ECO:0000256" key="9">
    <source>
        <dbReference type="SAM" id="SignalP"/>
    </source>
</evidence>
<dbReference type="GO" id="GO:0006865">
    <property type="term" value="P:amino acid transport"/>
    <property type="evidence" value="ECO:0007669"/>
    <property type="project" value="UniProtKB-KW"/>
</dbReference>
<evidence type="ECO:0000256" key="7">
    <source>
        <dbReference type="ARBA" id="ARBA00063465"/>
    </source>
</evidence>
<organism evidence="12 13">
    <name type="scientific">Ewingella americana</name>
    <dbReference type="NCBI Taxonomy" id="41202"/>
    <lineage>
        <taxon>Bacteria</taxon>
        <taxon>Pseudomonadati</taxon>
        <taxon>Pseudomonadota</taxon>
        <taxon>Gammaproteobacteria</taxon>
        <taxon>Enterobacterales</taxon>
        <taxon>Yersiniaceae</taxon>
        <taxon>Ewingella</taxon>
    </lineage>
</organism>
<evidence type="ECO:0000256" key="8">
    <source>
        <dbReference type="RuleBase" id="RU003744"/>
    </source>
</evidence>
<dbReference type="SMART" id="SM00062">
    <property type="entry name" value="PBPb"/>
    <property type="match status" value="1"/>
</dbReference>
<evidence type="ECO:0000256" key="5">
    <source>
        <dbReference type="ARBA" id="ARBA00022764"/>
    </source>
</evidence>
<evidence type="ECO:0000256" key="1">
    <source>
        <dbReference type="ARBA" id="ARBA00004418"/>
    </source>
</evidence>
<feature type="domain" description="Solute-binding protein family 3/N-terminal" evidence="10">
    <location>
        <begin position="22"/>
        <end position="241"/>
    </location>
</feature>
<feature type="chain" id="PRO_5021305783" evidence="9">
    <location>
        <begin position="20"/>
        <end position="243"/>
    </location>
</feature>
<evidence type="ECO:0000256" key="3">
    <source>
        <dbReference type="ARBA" id="ARBA00022448"/>
    </source>
</evidence>
<dbReference type="GO" id="GO:0016020">
    <property type="term" value="C:membrane"/>
    <property type="evidence" value="ECO:0007669"/>
    <property type="project" value="InterPro"/>
</dbReference>
<dbReference type="InterPro" id="IPR001320">
    <property type="entry name" value="Iontro_rcpt_C"/>
</dbReference>
<dbReference type="PANTHER" id="PTHR35936:SF20">
    <property type="entry name" value="ABC TRANSPORTER ARGININE-BINDING PROTEIN 2-RELATED"/>
    <property type="match status" value="1"/>
</dbReference>
<sequence length="243" mass="26952">MKKLLIAAVLASVSLSASAADTIRFAMEASYPPFEFMDSTNKMQGFDVDLANAMCKQMQADCTFTNQAFDSLIPSLKFRRFDAVISGMDITEDRQKQVAFTDAYYDNSAIFIAEKGKFADLAALKGKRVGMQNGSTHQKFLMEKHPEITAVPYDSYQNAVLDLKNGRLDAVFGDTAVVNEWLKQNPNLAAVGDKITDKTYFGTGLGIAVRLNNTELLTKMNAALAKVKQDGTYQTLYSKWFQQ</sequence>
<keyword evidence="3" id="KW-0813">Transport</keyword>
<feature type="signal peptide" evidence="9">
    <location>
        <begin position="1"/>
        <end position="19"/>
    </location>
</feature>
<keyword evidence="13" id="KW-1185">Reference proteome</keyword>
<keyword evidence="5" id="KW-0574">Periplasm</keyword>
<keyword evidence="6" id="KW-0029">Amino-acid transport</keyword>
<evidence type="ECO:0000313" key="13">
    <source>
        <dbReference type="Proteomes" id="UP000317663"/>
    </source>
</evidence>
<dbReference type="InterPro" id="IPR005768">
    <property type="entry name" value="Lys_Arg_Orn-bd"/>
</dbReference>
<evidence type="ECO:0000256" key="6">
    <source>
        <dbReference type="ARBA" id="ARBA00022970"/>
    </source>
</evidence>
<dbReference type="FunFam" id="3.40.190.10:FF:000014">
    <property type="entry name" value="Arginine ABC transporter substrate-binding protein"/>
    <property type="match status" value="1"/>
</dbReference>
<dbReference type="NCBIfam" id="NF011583">
    <property type="entry name" value="PRK15007.1"/>
    <property type="match status" value="1"/>
</dbReference>
<dbReference type="OrthoDB" id="9768183at2"/>
<keyword evidence="4 9" id="KW-0732">Signal</keyword>
<evidence type="ECO:0000259" key="10">
    <source>
        <dbReference type="SMART" id="SM00062"/>
    </source>
</evidence>
<dbReference type="PROSITE" id="PS01039">
    <property type="entry name" value="SBP_BACTERIAL_3"/>
    <property type="match status" value="1"/>
</dbReference>
<proteinExistence type="inferred from homology"/>
<dbReference type="AlphaFoldDB" id="A0A502GW04"/>
<evidence type="ECO:0000313" key="12">
    <source>
        <dbReference type="EMBL" id="TPG65146.1"/>
    </source>
</evidence>
<dbReference type="PANTHER" id="PTHR35936">
    <property type="entry name" value="MEMBRANE-BOUND LYTIC MUREIN TRANSGLYCOSYLASE F"/>
    <property type="match status" value="1"/>
</dbReference>
<dbReference type="Pfam" id="PF00497">
    <property type="entry name" value="SBP_bac_3"/>
    <property type="match status" value="1"/>
</dbReference>
<dbReference type="NCBIfam" id="TIGR01096">
    <property type="entry name" value="3A0103s03R"/>
    <property type="match status" value="1"/>
</dbReference>
<protein>
    <submittedName>
        <fullName evidence="12">Arginine ABC transporter substrate-binding protein</fullName>
    </submittedName>
</protein>
<comment type="subunit">
    <text evidence="7">The complex is composed of two ATP-binding proteins (ArtP), two transmembrane proteins (ArtM and ArtQ) and two solute-binding proteins (ArtJ and ArtI).</text>
</comment>
<name>A0A502GW04_9GAMM</name>
<dbReference type="SUPFAM" id="SSF53850">
    <property type="entry name" value="Periplasmic binding protein-like II"/>
    <property type="match status" value="1"/>
</dbReference>
<dbReference type="GO" id="GO:0015276">
    <property type="term" value="F:ligand-gated monoatomic ion channel activity"/>
    <property type="evidence" value="ECO:0007669"/>
    <property type="project" value="InterPro"/>
</dbReference>
<dbReference type="CDD" id="cd13700">
    <property type="entry name" value="PBP2_Arg_STM4351"/>
    <property type="match status" value="1"/>
</dbReference>
<evidence type="ECO:0000259" key="11">
    <source>
        <dbReference type="SMART" id="SM00079"/>
    </source>
</evidence>
<feature type="domain" description="Ionotropic glutamate receptor C-terminal" evidence="11">
    <location>
        <begin position="22"/>
        <end position="243"/>
    </location>
</feature>
<dbReference type="GO" id="GO:0030288">
    <property type="term" value="C:outer membrane-bounded periplasmic space"/>
    <property type="evidence" value="ECO:0007669"/>
    <property type="project" value="InterPro"/>
</dbReference>
<dbReference type="RefSeq" id="WP_140470222.1">
    <property type="nucleotide sequence ID" value="NZ_RCZD01000001.1"/>
</dbReference>
<dbReference type="Gene3D" id="3.40.190.10">
    <property type="entry name" value="Periplasmic binding protein-like II"/>
    <property type="match status" value="2"/>
</dbReference>
<dbReference type="InterPro" id="IPR001638">
    <property type="entry name" value="Solute-binding_3/MltF_N"/>
</dbReference>
<dbReference type="Proteomes" id="UP000317663">
    <property type="component" value="Unassembled WGS sequence"/>
</dbReference>
<dbReference type="InterPro" id="IPR018313">
    <property type="entry name" value="SBP_3_CS"/>
</dbReference>
<evidence type="ECO:0000256" key="2">
    <source>
        <dbReference type="ARBA" id="ARBA00010333"/>
    </source>
</evidence>